<proteinExistence type="predicted"/>
<reference evidence="1 2" key="1">
    <citation type="journal article" date="2019" name="Nat. Med.">
        <title>A library of human gut bacterial isolates paired with longitudinal multiomics data enables mechanistic microbiome research.</title>
        <authorList>
            <person name="Poyet M."/>
            <person name="Groussin M."/>
            <person name="Gibbons S.M."/>
            <person name="Avila-Pacheco J."/>
            <person name="Jiang X."/>
            <person name="Kearney S.M."/>
            <person name="Perrotta A.R."/>
            <person name="Berdy B."/>
            <person name="Zhao S."/>
            <person name="Lieberman T.D."/>
            <person name="Swanson P.K."/>
            <person name="Smith M."/>
            <person name="Roesemann S."/>
            <person name="Alexander J.E."/>
            <person name="Rich S.A."/>
            <person name="Livny J."/>
            <person name="Vlamakis H."/>
            <person name="Clish C."/>
            <person name="Bullock K."/>
            <person name="Deik A."/>
            <person name="Scott J."/>
            <person name="Pierce K.A."/>
            <person name="Xavier R.J."/>
            <person name="Alm E.J."/>
        </authorList>
    </citation>
    <scope>NUCLEOTIDE SEQUENCE [LARGE SCALE GENOMIC DNA]</scope>
    <source>
        <strain evidence="1 2">BIOML-A1</strain>
    </source>
</reference>
<dbReference type="RefSeq" id="WP_148077408.1">
    <property type="nucleotide sequence ID" value="NZ_JAJCHO010000002.1"/>
</dbReference>
<dbReference type="EMBL" id="WKZA01000030">
    <property type="protein sequence ID" value="MSA94992.1"/>
    <property type="molecule type" value="Genomic_DNA"/>
</dbReference>
<accession>A0A7K0IC24</accession>
<protein>
    <recommendedName>
        <fullName evidence="3">DUF3800 domain-containing protein</fullName>
    </recommendedName>
</protein>
<evidence type="ECO:0000313" key="1">
    <source>
        <dbReference type="EMBL" id="MSA94992.1"/>
    </source>
</evidence>
<sequence>MRELSIFVDESGEFGPVSKYYLITLVFHDQSAAIDSHLDKYRRVLNDCGMMDIAFHLSPLMNGHCEYADLGLGVRKRHLSKFLVFTQSLPFTYQTFAFKKTGFDGADKLLVRMKRDITSFLFDHLEFFQAFDKVKVYYDDGQQAVSEVIHEAIRYTLSKDAYMFKDAHPCDYCLSQVADFACGIELTALKYDASEATATDAIFFGGSNSFKKNYLKKIRKKRMG</sequence>
<evidence type="ECO:0000313" key="2">
    <source>
        <dbReference type="Proteomes" id="UP000462865"/>
    </source>
</evidence>
<comment type="caution">
    <text evidence="1">The sequence shown here is derived from an EMBL/GenBank/DDBJ whole genome shotgun (WGS) entry which is preliminary data.</text>
</comment>
<dbReference type="Proteomes" id="UP000462865">
    <property type="component" value="Unassembled WGS sequence"/>
</dbReference>
<name>A0A7K0IC24_9ACTN</name>
<dbReference type="AlphaFoldDB" id="A0A7K0IC24"/>
<evidence type="ECO:0008006" key="3">
    <source>
        <dbReference type="Google" id="ProtNLM"/>
    </source>
</evidence>
<organism evidence="1 2">
    <name type="scientific">Gordonibacter urolithinfaciens</name>
    <dbReference type="NCBI Taxonomy" id="1335613"/>
    <lineage>
        <taxon>Bacteria</taxon>
        <taxon>Bacillati</taxon>
        <taxon>Actinomycetota</taxon>
        <taxon>Coriobacteriia</taxon>
        <taxon>Eggerthellales</taxon>
        <taxon>Eggerthellaceae</taxon>
        <taxon>Gordonibacter</taxon>
    </lineage>
</organism>
<gene>
    <name evidence="1" type="ORF">GKG38_07975</name>
</gene>